<dbReference type="GeneID" id="37029819"/>
<evidence type="ECO:0000256" key="1">
    <source>
        <dbReference type="ARBA" id="ARBA00004141"/>
    </source>
</evidence>
<dbReference type="PANTHER" id="PTHR10263">
    <property type="entry name" value="V-TYPE PROTON ATPASE PROTEOLIPID SUBUNIT"/>
    <property type="match status" value="1"/>
</dbReference>
<dbReference type="Pfam" id="PF00137">
    <property type="entry name" value="ATP-synt_C"/>
    <property type="match status" value="2"/>
</dbReference>
<evidence type="ECO:0000256" key="3">
    <source>
        <dbReference type="ARBA" id="ARBA00022448"/>
    </source>
</evidence>
<comment type="function">
    <text evidence="11">Proton-conducting pore forming of the V0 complex of vacuolar(H+)-ATPase (V-ATPase), a multisubunit enzyme composed of a peripheral complex (V1) that hydrolyzes ATP and a membrane integral complex (V0) that translocates protons. V-ATPase is responsible for acidifying and maintaining the pH of intracellular compartments.</text>
</comment>
<dbReference type="InterPro" id="IPR035921">
    <property type="entry name" value="F/V-ATP_Csub_sf"/>
</dbReference>
<comment type="caution">
    <text evidence="11">Lacks conserved residue(s) required for the propagation of feature annotation.</text>
</comment>
<keyword evidence="8 11" id="KW-0472">Membrane</keyword>
<dbReference type="GO" id="GO:0046961">
    <property type="term" value="F:proton-transporting ATPase activity, rotational mechanism"/>
    <property type="evidence" value="ECO:0007669"/>
    <property type="project" value="InterPro"/>
</dbReference>
<dbReference type="CDD" id="cd18177">
    <property type="entry name" value="ATP-synt_Vo_c_ATP6F_rpt1"/>
    <property type="match status" value="1"/>
</dbReference>
<accession>A0A316V143</accession>
<evidence type="ECO:0000313" key="14">
    <source>
        <dbReference type="Proteomes" id="UP000245884"/>
    </source>
</evidence>
<sequence>MGYLTQYAAGYSVTSLTTLLLVLYFTDHFHPFYFLRTASPYAWAMTGIGLCIGLSVMGAAWGIYITGSSILGAGVRTPRITTKNLISIIFCEVTAIYGVIISIVFSAKITGSLSDQGLYTRDNFFTGHLLFWGGLTTGLCNLIGGASVGVTGANAAVADAADGQLFIKILIVEIFSSIIPMFGLIVALLMTANTSEFK</sequence>
<feature type="transmembrane region" description="Helical" evidence="11">
    <location>
        <begin position="165"/>
        <end position="190"/>
    </location>
</feature>
<dbReference type="Proteomes" id="UP000245884">
    <property type="component" value="Unassembled WGS sequence"/>
</dbReference>
<keyword evidence="3 11" id="KW-0813">Transport</keyword>
<evidence type="ECO:0000256" key="2">
    <source>
        <dbReference type="ARBA" id="ARBA00007296"/>
    </source>
</evidence>
<evidence type="ECO:0000256" key="11">
    <source>
        <dbReference type="RuleBase" id="RU363060"/>
    </source>
</evidence>
<keyword evidence="6 11" id="KW-1133">Transmembrane helix</keyword>
<name>A0A316V143_9BASI</name>
<dbReference type="InterPro" id="IPR002379">
    <property type="entry name" value="ATPase_proteolipid_c-like_dom"/>
</dbReference>
<dbReference type="OrthoDB" id="10264021at2759"/>
<evidence type="ECO:0000256" key="5">
    <source>
        <dbReference type="ARBA" id="ARBA00022781"/>
    </source>
</evidence>
<dbReference type="FunFam" id="1.20.120.610:FF:000002">
    <property type="entry name" value="V-type proton ATPase proteolipid subunit"/>
    <property type="match status" value="1"/>
</dbReference>
<feature type="transmembrane region" description="Helical" evidence="11">
    <location>
        <begin position="85"/>
        <end position="109"/>
    </location>
</feature>
<keyword evidence="4 11" id="KW-0812">Transmembrane</keyword>
<dbReference type="RefSeq" id="XP_025365330.1">
    <property type="nucleotide sequence ID" value="XM_025507996.1"/>
</dbReference>
<feature type="domain" description="V-ATPase proteolipid subunit C-like" evidence="12">
    <location>
        <begin position="47"/>
        <end position="104"/>
    </location>
</feature>
<keyword evidence="7 11" id="KW-0406">Ion transport</keyword>
<feature type="transmembrane region" description="Helical" evidence="11">
    <location>
        <begin position="7"/>
        <end position="26"/>
    </location>
</feature>
<dbReference type="CDD" id="cd18178">
    <property type="entry name" value="ATP-synt_Vo_c_ATP6F_rpt2"/>
    <property type="match status" value="1"/>
</dbReference>
<comment type="similarity">
    <text evidence="2 11">Belongs to the V-ATPase proteolipid subunit family.</text>
</comment>
<comment type="subcellular location">
    <subcellularLocation>
        <location evidence="1">Membrane</location>
        <topology evidence="1">Multi-pass membrane protein</topology>
    </subcellularLocation>
</comment>
<evidence type="ECO:0000256" key="10">
    <source>
        <dbReference type="ARBA" id="ARBA00046480"/>
    </source>
</evidence>
<feature type="transmembrane region" description="Helical" evidence="11">
    <location>
        <begin position="41"/>
        <end position="64"/>
    </location>
</feature>
<organism evidence="13 14">
    <name type="scientific">Jaminaea rosea</name>
    <dbReference type="NCBI Taxonomy" id="1569628"/>
    <lineage>
        <taxon>Eukaryota</taxon>
        <taxon>Fungi</taxon>
        <taxon>Dikarya</taxon>
        <taxon>Basidiomycota</taxon>
        <taxon>Ustilaginomycotina</taxon>
        <taxon>Exobasidiomycetes</taxon>
        <taxon>Microstromatales</taxon>
        <taxon>Microstromatales incertae sedis</taxon>
        <taxon>Jaminaea</taxon>
    </lineage>
</organism>
<feature type="domain" description="V-ATPase proteolipid subunit C-like" evidence="12">
    <location>
        <begin position="132"/>
        <end position="190"/>
    </location>
</feature>
<feature type="transmembrane region" description="Helical" evidence="11">
    <location>
        <begin position="129"/>
        <end position="153"/>
    </location>
</feature>
<dbReference type="InterPro" id="IPR000245">
    <property type="entry name" value="ATPase_proteolipid_csu"/>
</dbReference>
<evidence type="ECO:0000256" key="7">
    <source>
        <dbReference type="ARBA" id="ARBA00023065"/>
    </source>
</evidence>
<keyword evidence="14" id="KW-1185">Reference proteome</keyword>
<reference evidence="13 14" key="1">
    <citation type="journal article" date="2018" name="Mol. Biol. Evol.">
        <title>Broad Genomic Sampling Reveals a Smut Pathogenic Ancestry of the Fungal Clade Ustilaginomycotina.</title>
        <authorList>
            <person name="Kijpornyongpan T."/>
            <person name="Mondo S.J."/>
            <person name="Barry K."/>
            <person name="Sandor L."/>
            <person name="Lee J."/>
            <person name="Lipzen A."/>
            <person name="Pangilinan J."/>
            <person name="LaButti K."/>
            <person name="Hainaut M."/>
            <person name="Henrissat B."/>
            <person name="Grigoriev I.V."/>
            <person name="Spatafora J.W."/>
            <person name="Aime M.C."/>
        </authorList>
    </citation>
    <scope>NUCLEOTIDE SEQUENCE [LARGE SCALE GENOMIC DNA]</scope>
    <source>
        <strain evidence="13 14">MCA 5214</strain>
    </source>
</reference>
<keyword evidence="5" id="KW-0375">Hydrogen ion transport</keyword>
<evidence type="ECO:0000256" key="6">
    <source>
        <dbReference type="ARBA" id="ARBA00022989"/>
    </source>
</evidence>
<evidence type="ECO:0000256" key="9">
    <source>
        <dbReference type="ARBA" id="ARBA00045519"/>
    </source>
</evidence>
<evidence type="ECO:0000313" key="13">
    <source>
        <dbReference type="EMBL" id="PWN30718.1"/>
    </source>
</evidence>
<dbReference type="PRINTS" id="PR00122">
    <property type="entry name" value="VACATPASE"/>
</dbReference>
<dbReference type="Gene3D" id="1.20.120.610">
    <property type="entry name" value="lithium bound rotor ring of v- atpase"/>
    <property type="match status" value="1"/>
</dbReference>
<evidence type="ECO:0000259" key="12">
    <source>
        <dbReference type="Pfam" id="PF00137"/>
    </source>
</evidence>
<comment type="subunit">
    <text evidence="10 11">V-ATPase is a heteromultimeric enzyme composed of a peripheral catalytic V1 complex (components A to H) attached to an integral membrane V0 proton pore complex (components: a, c, c', c'', d, e, f and VOA1). The decameric c-ring forms the proton-conducting pore, and is composed of eight proteolipid subunits c, one subunit c' and one subunit c''.</text>
</comment>
<dbReference type="GO" id="GO:0033179">
    <property type="term" value="C:proton-transporting V-type ATPase, V0 domain"/>
    <property type="evidence" value="ECO:0007669"/>
    <property type="project" value="InterPro"/>
</dbReference>
<dbReference type="SUPFAM" id="SSF81333">
    <property type="entry name" value="F1F0 ATP synthase subunit C"/>
    <property type="match status" value="2"/>
</dbReference>
<dbReference type="EMBL" id="KZ819662">
    <property type="protein sequence ID" value="PWN30718.1"/>
    <property type="molecule type" value="Genomic_DNA"/>
</dbReference>
<comment type="function">
    <text evidence="9">Proton-conducting pore forming subunit of the V0 complex of vacuolar(H+)-ATPase (V-ATPase), a multisubunit enzyme composed of a peripheral complex (V1) that hydrolyzes ATP and a membrane integral complex (V0) that translocates protons. V-ATPase is responsible for acidifying and maintaining the pH of intracellular compartments.</text>
</comment>
<proteinExistence type="inferred from homology"/>
<evidence type="ECO:0000256" key="4">
    <source>
        <dbReference type="ARBA" id="ARBA00022692"/>
    </source>
</evidence>
<evidence type="ECO:0000256" key="8">
    <source>
        <dbReference type="ARBA" id="ARBA00023136"/>
    </source>
</evidence>
<dbReference type="AlphaFoldDB" id="A0A316V143"/>
<protein>
    <recommendedName>
        <fullName evidence="12">V-ATPase proteolipid subunit C-like domain-containing protein</fullName>
    </recommendedName>
</protein>
<dbReference type="GO" id="GO:0005774">
    <property type="term" value="C:vacuolar membrane"/>
    <property type="evidence" value="ECO:0007669"/>
    <property type="project" value="UniProtKB-ARBA"/>
</dbReference>
<dbReference type="STRING" id="1569628.A0A316V143"/>
<gene>
    <name evidence="13" type="ORF">BDZ90DRAFT_257781</name>
</gene>